<keyword evidence="4" id="KW-0479">Metal-binding</keyword>
<keyword evidence="6" id="KW-0408">Iron</keyword>
<organism evidence="10 11">
    <name type="scientific">Zobellella iuensis</name>
    <dbReference type="NCBI Taxonomy" id="2803811"/>
    <lineage>
        <taxon>Bacteria</taxon>
        <taxon>Pseudomonadati</taxon>
        <taxon>Pseudomonadota</taxon>
        <taxon>Gammaproteobacteria</taxon>
        <taxon>Aeromonadales</taxon>
        <taxon>Aeromonadaceae</taxon>
        <taxon>Zobellella</taxon>
    </lineage>
</organism>
<evidence type="ECO:0000256" key="8">
    <source>
        <dbReference type="ARBA" id="ARBA00034078"/>
    </source>
</evidence>
<evidence type="ECO:0000313" key="10">
    <source>
        <dbReference type="EMBL" id="MBL1378812.1"/>
    </source>
</evidence>
<keyword evidence="2" id="KW-0813">Transport</keyword>
<keyword evidence="5" id="KW-0249">Electron transport</keyword>
<comment type="caution">
    <text evidence="10">The sequence shown here is derived from an EMBL/GenBank/DDBJ whole genome shotgun (WGS) entry which is preliminary data.</text>
</comment>
<evidence type="ECO:0000256" key="4">
    <source>
        <dbReference type="ARBA" id="ARBA00022723"/>
    </source>
</evidence>
<gene>
    <name evidence="10" type="ORF">JKV55_15970</name>
</gene>
<dbReference type="EMBL" id="JAERTZ010000026">
    <property type="protein sequence ID" value="MBL1378812.1"/>
    <property type="molecule type" value="Genomic_DNA"/>
</dbReference>
<dbReference type="Gene3D" id="3.10.20.30">
    <property type="match status" value="1"/>
</dbReference>
<dbReference type="InterPro" id="IPR006058">
    <property type="entry name" value="2Fe2S_fd_BS"/>
</dbReference>
<dbReference type="CDD" id="cd00207">
    <property type="entry name" value="fer2"/>
    <property type="match status" value="1"/>
</dbReference>
<feature type="domain" description="2Fe-2S ferredoxin-type" evidence="9">
    <location>
        <begin position="4"/>
        <end position="100"/>
    </location>
</feature>
<dbReference type="InterPro" id="IPR001041">
    <property type="entry name" value="2Fe-2S_ferredoxin-type"/>
</dbReference>
<keyword evidence="7" id="KW-0411">Iron-sulfur</keyword>
<protein>
    <submittedName>
        <fullName evidence="10">2Fe-2S iron-sulfur cluster binding domain-containing protein</fullName>
    </submittedName>
</protein>
<evidence type="ECO:0000256" key="3">
    <source>
        <dbReference type="ARBA" id="ARBA00022714"/>
    </source>
</evidence>
<reference evidence="11" key="1">
    <citation type="submission" date="2021-01" db="EMBL/GenBank/DDBJ databases">
        <title>Genome public.</title>
        <authorList>
            <person name="Liu C."/>
            <person name="Sun Q."/>
        </authorList>
    </citation>
    <scope>NUCLEOTIDE SEQUENCE [LARGE SCALE GENOMIC DNA]</scope>
    <source>
        <strain evidence="11">CGMCC 1.18722</strain>
    </source>
</reference>
<dbReference type="PANTHER" id="PTHR43112:SF10">
    <property type="entry name" value="FERREDOXIN C 2, CHLOROPLASTIC"/>
    <property type="match status" value="1"/>
</dbReference>
<evidence type="ECO:0000256" key="1">
    <source>
        <dbReference type="ARBA" id="ARBA00007874"/>
    </source>
</evidence>
<evidence type="ECO:0000259" key="9">
    <source>
        <dbReference type="PROSITE" id="PS51085"/>
    </source>
</evidence>
<dbReference type="PROSITE" id="PS51085">
    <property type="entry name" value="2FE2S_FER_2"/>
    <property type="match status" value="1"/>
</dbReference>
<evidence type="ECO:0000256" key="2">
    <source>
        <dbReference type="ARBA" id="ARBA00022448"/>
    </source>
</evidence>
<evidence type="ECO:0000256" key="7">
    <source>
        <dbReference type="ARBA" id="ARBA00023014"/>
    </source>
</evidence>
<evidence type="ECO:0000313" key="11">
    <source>
        <dbReference type="Proteomes" id="UP000638570"/>
    </source>
</evidence>
<dbReference type="PROSITE" id="PS00197">
    <property type="entry name" value="2FE2S_FER_1"/>
    <property type="match status" value="1"/>
</dbReference>
<dbReference type="InterPro" id="IPR012675">
    <property type="entry name" value="Beta-grasp_dom_sf"/>
</dbReference>
<dbReference type="SUPFAM" id="SSF54292">
    <property type="entry name" value="2Fe-2S ferredoxin-like"/>
    <property type="match status" value="1"/>
</dbReference>
<name>A0ABS1QW86_9GAMM</name>
<comment type="similarity">
    <text evidence="1">Belongs to the 2Fe2S plant-type ferredoxin family.</text>
</comment>
<dbReference type="InterPro" id="IPR036010">
    <property type="entry name" value="2Fe-2S_ferredoxin-like_sf"/>
</dbReference>
<evidence type="ECO:0000256" key="5">
    <source>
        <dbReference type="ARBA" id="ARBA00022982"/>
    </source>
</evidence>
<evidence type="ECO:0000256" key="6">
    <source>
        <dbReference type="ARBA" id="ARBA00023004"/>
    </source>
</evidence>
<dbReference type="RefSeq" id="WP_202087791.1">
    <property type="nucleotide sequence ID" value="NZ_JAERTZ010000026.1"/>
</dbReference>
<comment type="cofactor">
    <cofactor evidence="8">
        <name>[2Fe-2S] cluster</name>
        <dbReference type="ChEBI" id="CHEBI:190135"/>
    </cofactor>
</comment>
<keyword evidence="11" id="KW-1185">Reference proteome</keyword>
<sequence>MPHYTITLHHPDKPSEQFRVAPGQSLLAGAEAGLSRPVPVGCRGGGCGLCRVRILQGPYQRQCMSRRHVSLEQAEQGYALACRVLPEGDLDIELATLPGYPGGPALQWTWIKE</sequence>
<proteinExistence type="inferred from homology"/>
<dbReference type="Pfam" id="PF00111">
    <property type="entry name" value="Fer2"/>
    <property type="match status" value="1"/>
</dbReference>
<keyword evidence="3" id="KW-0001">2Fe-2S</keyword>
<dbReference type="PANTHER" id="PTHR43112">
    <property type="entry name" value="FERREDOXIN"/>
    <property type="match status" value="1"/>
</dbReference>
<accession>A0ABS1QW86</accession>
<dbReference type="Proteomes" id="UP000638570">
    <property type="component" value="Unassembled WGS sequence"/>
</dbReference>